<keyword evidence="3" id="KW-1003">Cell membrane</keyword>
<keyword evidence="4" id="KW-0488">Methylation</keyword>
<dbReference type="AlphaFoldDB" id="A0AA41QZQ6"/>
<keyword evidence="8" id="KW-0472">Membrane</keyword>
<organism evidence="12 13">
    <name type="scientific">Desulfatitalea alkaliphila</name>
    <dbReference type="NCBI Taxonomy" id="2929485"/>
    <lineage>
        <taxon>Bacteria</taxon>
        <taxon>Pseudomonadati</taxon>
        <taxon>Thermodesulfobacteriota</taxon>
        <taxon>Desulfobacteria</taxon>
        <taxon>Desulfobacterales</taxon>
        <taxon>Desulfosarcinaceae</taxon>
        <taxon>Desulfatitalea</taxon>
    </lineage>
</organism>
<dbReference type="GO" id="GO:0015627">
    <property type="term" value="C:type II protein secretion system complex"/>
    <property type="evidence" value="ECO:0007669"/>
    <property type="project" value="InterPro"/>
</dbReference>
<evidence type="ECO:0000256" key="10">
    <source>
        <dbReference type="ARBA" id="ARBA00030775"/>
    </source>
</evidence>
<evidence type="ECO:0000256" key="1">
    <source>
        <dbReference type="ARBA" id="ARBA00004377"/>
    </source>
</evidence>
<comment type="caution">
    <text evidence="12">The sequence shown here is derived from an EMBL/GenBank/DDBJ whole genome shotgun (WGS) entry which is preliminary data.</text>
</comment>
<evidence type="ECO:0000259" key="11">
    <source>
        <dbReference type="Pfam" id="PF12019"/>
    </source>
</evidence>
<dbReference type="Gene3D" id="3.55.40.10">
    <property type="entry name" value="minor pseudopilin epsh domain"/>
    <property type="match status" value="1"/>
</dbReference>
<feature type="domain" description="General secretion pathway GspH" evidence="11">
    <location>
        <begin position="33"/>
        <end position="143"/>
    </location>
</feature>
<sequence length="160" mass="17399">MELLVTLFLIGIAAAVVLPRLTGSHQKLPLTAAAKDLAALMRLARSDAVTRSETMVIHLTTDPYRLVLVRAEDLERWQNSGQDLPATDPRRVYHLPAGITVERTVTEGDLRLPTNDIALFYPIGNSSGGRIVLTDTADRRETIQLDIVTGSVSIGADARS</sequence>
<keyword evidence="13" id="KW-1185">Reference proteome</keyword>
<evidence type="ECO:0000256" key="5">
    <source>
        <dbReference type="ARBA" id="ARBA00022519"/>
    </source>
</evidence>
<dbReference type="GO" id="GO:0005886">
    <property type="term" value="C:plasma membrane"/>
    <property type="evidence" value="ECO:0007669"/>
    <property type="project" value="UniProtKB-SubCell"/>
</dbReference>
<dbReference type="Pfam" id="PF12019">
    <property type="entry name" value="GspH"/>
    <property type="match status" value="1"/>
</dbReference>
<accession>A0AA41QZQ6</accession>
<dbReference type="InterPro" id="IPR045584">
    <property type="entry name" value="Pilin-like"/>
</dbReference>
<evidence type="ECO:0000256" key="4">
    <source>
        <dbReference type="ARBA" id="ARBA00022481"/>
    </source>
</evidence>
<dbReference type="InterPro" id="IPR022346">
    <property type="entry name" value="T2SS_GspH"/>
</dbReference>
<evidence type="ECO:0000256" key="7">
    <source>
        <dbReference type="ARBA" id="ARBA00022989"/>
    </source>
</evidence>
<evidence type="ECO:0000256" key="2">
    <source>
        <dbReference type="ARBA" id="ARBA00021549"/>
    </source>
</evidence>
<protein>
    <recommendedName>
        <fullName evidence="2">Type II secretion system protein H</fullName>
    </recommendedName>
    <alternativeName>
        <fullName evidence="10">General secretion pathway protein H</fullName>
    </alternativeName>
</protein>
<dbReference type="GO" id="GO:0015628">
    <property type="term" value="P:protein secretion by the type II secretion system"/>
    <property type="evidence" value="ECO:0007669"/>
    <property type="project" value="InterPro"/>
</dbReference>
<evidence type="ECO:0000256" key="9">
    <source>
        <dbReference type="ARBA" id="ARBA00025772"/>
    </source>
</evidence>
<comment type="similarity">
    <text evidence="9">Belongs to the GSP H family.</text>
</comment>
<name>A0AA41QZQ6_9BACT</name>
<gene>
    <name evidence="12" type="ORF">MRX98_02205</name>
</gene>
<dbReference type="Proteomes" id="UP001165427">
    <property type="component" value="Unassembled WGS sequence"/>
</dbReference>
<evidence type="ECO:0000256" key="8">
    <source>
        <dbReference type="ARBA" id="ARBA00023136"/>
    </source>
</evidence>
<comment type="subcellular location">
    <subcellularLocation>
        <location evidence="1">Cell inner membrane</location>
        <topology evidence="1">Single-pass membrane protein</topology>
    </subcellularLocation>
</comment>
<evidence type="ECO:0000256" key="3">
    <source>
        <dbReference type="ARBA" id="ARBA00022475"/>
    </source>
</evidence>
<evidence type="ECO:0000256" key="6">
    <source>
        <dbReference type="ARBA" id="ARBA00022692"/>
    </source>
</evidence>
<evidence type="ECO:0000313" key="13">
    <source>
        <dbReference type="Proteomes" id="UP001165427"/>
    </source>
</evidence>
<reference evidence="12" key="1">
    <citation type="submission" date="2022-04" db="EMBL/GenBank/DDBJ databases">
        <title>Desulfatitalea alkaliphila sp. nov., a novel anaerobic sulfate-reducing bacterium isolated from terrestrial mud volcano, Taman Peninsula, Russia.</title>
        <authorList>
            <person name="Khomyakova M.A."/>
            <person name="Merkel A.Y."/>
            <person name="Slobodkin A.I."/>
        </authorList>
    </citation>
    <scope>NUCLEOTIDE SEQUENCE</scope>
    <source>
        <strain evidence="12">M08but</strain>
    </source>
</reference>
<proteinExistence type="inferred from homology"/>
<keyword evidence="6" id="KW-0812">Transmembrane</keyword>
<dbReference type="SUPFAM" id="SSF54523">
    <property type="entry name" value="Pili subunits"/>
    <property type="match status" value="1"/>
</dbReference>
<keyword evidence="7" id="KW-1133">Transmembrane helix</keyword>
<keyword evidence="5" id="KW-0997">Cell inner membrane</keyword>
<evidence type="ECO:0000313" key="12">
    <source>
        <dbReference type="EMBL" id="MCJ8499372.1"/>
    </source>
</evidence>
<dbReference type="EMBL" id="JALJRB010000002">
    <property type="protein sequence ID" value="MCJ8499372.1"/>
    <property type="molecule type" value="Genomic_DNA"/>
</dbReference>